<sequence>MKPLCWAGMSRTILSKSLVMNTIIYIGEIIMETINYRTTLKMSLQILPSSLSPLPQMAKVYSQLFPQISPRNSIIHRLTRLARKFPNRTIFSGSSRLRKKKFVGSFHFKPTSTWIVLPKPSRKSFCYTEFLNQQSQ</sequence>
<accession>A0A1B2JAE8</accession>
<organism evidence="1 2">
    <name type="scientific">Komagataella pastoris</name>
    <name type="common">Yeast</name>
    <name type="synonym">Pichia pastoris</name>
    <dbReference type="NCBI Taxonomy" id="4922"/>
    <lineage>
        <taxon>Eukaryota</taxon>
        <taxon>Fungi</taxon>
        <taxon>Dikarya</taxon>
        <taxon>Ascomycota</taxon>
        <taxon>Saccharomycotina</taxon>
        <taxon>Pichiomycetes</taxon>
        <taxon>Pichiales</taxon>
        <taxon>Pichiaceae</taxon>
        <taxon>Komagataella</taxon>
    </lineage>
</organism>
<dbReference type="AlphaFoldDB" id="A0A1B2JAE8"/>
<dbReference type="Proteomes" id="UP000094565">
    <property type="component" value="Chromosome 1"/>
</dbReference>
<evidence type="ECO:0000313" key="2">
    <source>
        <dbReference type="Proteomes" id="UP000094565"/>
    </source>
</evidence>
<proteinExistence type="predicted"/>
<dbReference type="EMBL" id="CP014584">
    <property type="protein sequence ID" value="ANZ74768.1"/>
    <property type="molecule type" value="Genomic_DNA"/>
</dbReference>
<protein>
    <submittedName>
        <fullName evidence="1">BA75_01186T0</fullName>
    </submittedName>
</protein>
<name>A0A1B2JAE8_PICPA</name>
<keyword evidence="2" id="KW-1185">Reference proteome</keyword>
<gene>
    <name evidence="1" type="ORF">ATY40_BA7501186</name>
</gene>
<evidence type="ECO:0000313" key="1">
    <source>
        <dbReference type="EMBL" id="ANZ74768.1"/>
    </source>
</evidence>
<reference evidence="1 2" key="1">
    <citation type="submission" date="2016-02" db="EMBL/GenBank/DDBJ databases">
        <title>Comparative genomic and transcriptomic foundation for Pichia pastoris.</title>
        <authorList>
            <person name="Love K.R."/>
            <person name="Shah K.A."/>
            <person name="Whittaker C.A."/>
            <person name="Wu J."/>
            <person name="Bartlett M.C."/>
            <person name="Ma D."/>
            <person name="Leeson R.L."/>
            <person name="Priest M."/>
            <person name="Young S.K."/>
            <person name="Love J.C."/>
        </authorList>
    </citation>
    <scope>NUCLEOTIDE SEQUENCE [LARGE SCALE GENOMIC DNA]</scope>
    <source>
        <strain evidence="1 2">ATCC 28485</strain>
    </source>
</reference>